<dbReference type="InterPro" id="IPR050747">
    <property type="entry name" value="Mitochondrial_chaperone_BCS1"/>
</dbReference>
<dbReference type="PROSITE" id="PS00674">
    <property type="entry name" value="AAA"/>
    <property type="match status" value="1"/>
</dbReference>
<protein>
    <recommendedName>
        <fullName evidence="8">AAA+ ATPase domain-containing protein</fullName>
    </recommendedName>
</protein>
<dbReference type="SUPFAM" id="SSF52540">
    <property type="entry name" value="P-loop containing nucleoside triphosphate hydrolases"/>
    <property type="match status" value="1"/>
</dbReference>
<evidence type="ECO:0000256" key="6">
    <source>
        <dbReference type="RuleBase" id="RU003651"/>
    </source>
</evidence>
<keyword evidence="6" id="KW-0067">ATP-binding</keyword>
<dbReference type="Pfam" id="PF14363">
    <property type="entry name" value="AAA_assoc"/>
    <property type="match status" value="1"/>
</dbReference>
<accession>A0AAV2CBA2</accession>
<comment type="catalytic activity">
    <reaction evidence="5">
        <text>ATP + H2O = ADP + phosphate + H(+)</text>
        <dbReference type="Rhea" id="RHEA:13065"/>
        <dbReference type="ChEBI" id="CHEBI:15377"/>
        <dbReference type="ChEBI" id="CHEBI:15378"/>
        <dbReference type="ChEBI" id="CHEBI:30616"/>
        <dbReference type="ChEBI" id="CHEBI:43474"/>
        <dbReference type="ChEBI" id="CHEBI:456216"/>
    </reaction>
</comment>
<evidence type="ECO:0000256" key="7">
    <source>
        <dbReference type="SAM" id="MobiDB-lite"/>
    </source>
</evidence>
<dbReference type="PANTHER" id="PTHR23070">
    <property type="entry name" value="BCS1 AAA-TYPE ATPASE"/>
    <property type="match status" value="1"/>
</dbReference>
<dbReference type="CDD" id="cd19510">
    <property type="entry name" value="RecA-like_BCS1"/>
    <property type="match status" value="1"/>
</dbReference>
<dbReference type="GO" id="GO:0006950">
    <property type="term" value="P:response to stress"/>
    <property type="evidence" value="ECO:0007669"/>
    <property type="project" value="UniProtKB-ARBA"/>
</dbReference>
<evidence type="ECO:0000259" key="8">
    <source>
        <dbReference type="SMART" id="SM00382"/>
    </source>
</evidence>
<evidence type="ECO:0000256" key="1">
    <source>
        <dbReference type="ARBA" id="ARBA00001946"/>
    </source>
</evidence>
<dbReference type="Pfam" id="PF05278">
    <property type="entry name" value="PEARLI-4"/>
    <property type="match status" value="1"/>
</dbReference>
<dbReference type="Gene3D" id="6.10.280.40">
    <property type="match status" value="1"/>
</dbReference>
<comment type="similarity">
    <text evidence="2">Belongs to the AAA ATPase family. BCS1 subfamily.</text>
</comment>
<dbReference type="InterPro" id="IPR007942">
    <property type="entry name" value="PLipase-like"/>
</dbReference>
<dbReference type="InterPro" id="IPR027417">
    <property type="entry name" value="P-loop_NTPase"/>
</dbReference>
<evidence type="ECO:0000313" key="10">
    <source>
        <dbReference type="Proteomes" id="UP001497516"/>
    </source>
</evidence>
<name>A0AAV2CBA2_9ROSI</name>
<dbReference type="EMBL" id="OZ034813">
    <property type="protein sequence ID" value="CAL1353030.1"/>
    <property type="molecule type" value="Genomic_DNA"/>
</dbReference>
<evidence type="ECO:0000256" key="2">
    <source>
        <dbReference type="ARBA" id="ARBA00007448"/>
    </source>
</evidence>
<dbReference type="InterPro" id="IPR003959">
    <property type="entry name" value="ATPase_AAA_core"/>
</dbReference>
<keyword evidence="3" id="KW-0378">Hydrolase</keyword>
<proteinExistence type="inferred from homology"/>
<sequence length="572" mass="64256">MGTTLSVLASVAVLRSTVKEFVPPEIRTYLLELSRRFSSEIVLVVPESHEGSTNHLHKALATYLGSAAVSDPGAPPRRLTVGKSETMKVLTFGLDRNSEIVDRFDGIPMKWAYFTETNTAIHFELKWYELRVHRKHGELVTARYFTHILETAKKIRDRSRVVKFFTTRSGRDGWSTKGMNLEHPMTFETLAMDGDLKHEVIEDLDSFMGGRDYYKKIGKVWKRGYLLYGPPGTGKSSLIAAMANYLNFDIYNLNLSVVNSDSSLEYLLLHMSNRSILVVEDIDCSLMLQNRQAVDHQQRLVPDQNPAATQIQVPIRPNQVTLSGLLNAIDGLLSCCGDERIVVFTTNYKDRIDPALLRAGRMDMHIHLTYCTFSTFKQLALNYLDIGYHKLFGQVQRLISEVEVSPAEVAGELMKERDPSSSLECLIRFLQSKKAEVKPSSPEDVFSDGENCKPKQNDGRKDEKAVCKPLEVGGYRIKEELSSTLGSILSEHGDIVANCTLQSPECRALFLELVCEIFQKLQALKETRLTLAELNSMAKSVRDLESLKLEVGWLLGSLDEVTPVLNGTEAMP</sequence>
<keyword evidence="10" id="KW-1185">Reference proteome</keyword>
<feature type="domain" description="AAA+ ATPase" evidence="8">
    <location>
        <begin position="221"/>
        <end position="372"/>
    </location>
</feature>
<dbReference type="InterPro" id="IPR003593">
    <property type="entry name" value="AAA+_ATPase"/>
</dbReference>
<dbReference type="Pfam" id="PF00004">
    <property type="entry name" value="AAA"/>
    <property type="match status" value="1"/>
</dbReference>
<evidence type="ECO:0000256" key="5">
    <source>
        <dbReference type="ARBA" id="ARBA00049360"/>
    </source>
</evidence>
<dbReference type="InterPro" id="IPR058017">
    <property type="entry name" value="At3g28540-like_C"/>
</dbReference>
<evidence type="ECO:0000256" key="3">
    <source>
        <dbReference type="ARBA" id="ARBA00022801"/>
    </source>
</evidence>
<feature type="compositionally biased region" description="Basic and acidic residues" evidence="7">
    <location>
        <begin position="450"/>
        <end position="460"/>
    </location>
</feature>
<dbReference type="InterPro" id="IPR025753">
    <property type="entry name" value="AAA_N_dom"/>
</dbReference>
<evidence type="ECO:0000313" key="9">
    <source>
        <dbReference type="EMBL" id="CAL1353030.1"/>
    </source>
</evidence>
<keyword evidence="4" id="KW-0460">Magnesium</keyword>
<dbReference type="Pfam" id="PF25568">
    <property type="entry name" value="AAA_lid_At3g28540"/>
    <property type="match status" value="1"/>
</dbReference>
<dbReference type="AlphaFoldDB" id="A0AAV2CBA2"/>
<organism evidence="9 10">
    <name type="scientific">Linum trigynum</name>
    <dbReference type="NCBI Taxonomy" id="586398"/>
    <lineage>
        <taxon>Eukaryota</taxon>
        <taxon>Viridiplantae</taxon>
        <taxon>Streptophyta</taxon>
        <taxon>Embryophyta</taxon>
        <taxon>Tracheophyta</taxon>
        <taxon>Spermatophyta</taxon>
        <taxon>Magnoliopsida</taxon>
        <taxon>eudicotyledons</taxon>
        <taxon>Gunneridae</taxon>
        <taxon>Pentapetalae</taxon>
        <taxon>rosids</taxon>
        <taxon>fabids</taxon>
        <taxon>Malpighiales</taxon>
        <taxon>Linaceae</taxon>
        <taxon>Linum</taxon>
    </lineage>
</organism>
<dbReference type="GO" id="GO:0016887">
    <property type="term" value="F:ATP hydrolysis activity"/>
    <property type="evidence" value="ECO:0007669"/>
    <property type="project" value="InterPro"/>
</dbReference>
<dbReference type="GO" id="GO:0005524">
    <property type="term" value="F:ATP binding"/>
    <property type="evidence" value="ECO:0007669"/>
    <property type="project" value="UniProtKB-KW"/>
</dbReference>
<feature type="region of interest" description="Disordered" evidence="7">
    <location>
        <begin position="439"/>
        <end position="460"/>
    </location>
</feature>
<dbReference type="Gene3D" id="3.40.50.300">
    <property type="entry name" value="P-loop containing nucleotide triphosphate hydrolases"/>
    <property type="match status" value="1"/>
</dbReference>
<evidence type="ECO:0000256" key="4">
    <source>
        <dbReference type="ARBA" id="ARBA00022842"/>
    </source>
</evidence>
<reference evidence="9 10" key="1">
    <citation type="submission" date="2024-04" db="EMBL/GenBank/DDBJ databases">
        <authorList>
            <person name="Fracassetti M."/>
        </authorList>
    </citation>
    <scope>NUCLEOTIDE SEQUENCE [LARGE SCALE GENOMIC DNA]</scope>
</reference>
<dbReference type="SMART" id="SM00382">
    <property type="entry name" value="AAA"/>
    <property type="match status" value="1"/>
</dbReference>
<comment type="cofactor">
    <cofactor evidence="1">
        <name>Mg(2+)</name>
        <dbReference type="ChEBI" id="CHEBI:18420"/>
    </cofactor>
</comment>
<gene>
    <name evidence="9" type="ORF">LTRI10_LOCUS957</name>
</gene>
<keyword evidence="6" id="KW-0547">Nucleotide-binding</keyword>
<dbReference type="InterPro" id="IPR003960">
    <property type="entry name" value="ATPase_AAA_CS"/>
</dbReference>
<dbReference type="Proteomes" id="UP001497516">
    <property type="component" value="Chromosome 1"/>
</dbReference>